<evidence type="ECO:0000256" key="1">
    <source>
        <dbReference type="ARBA" id="ARBA00022723"/>
    </source>
</evidence>
<sequence length="263" mass="29198">MIFRQLFEQDSSTYTYLLACEQSGECVLIDPVIDMVERDLAVLQALGLTLTYTLETHMHADHLTGARKLRAYTGSKIVVPAMDKLACADLGVEENQVFRVGQIELHPLFTPGHTGHHHAYLLDNGMQKVLFSGDALLIEACGRTDFQSGDPVKLYQSITEKFFTLPDETLVYPAHDYEGRQLTTIGQEKNRNPRVGNNTSQEAFVAIMNGLNLPYPRKIDFAVPGNELCGECPDNVPEQYRGACEIVQLPPELSRSVKAGDQG</sequence>
<dbReference type="Proteomes" id="UP000199397">
    <property type="component" value="Unassembled WGS sequence"/>
</dbReference>
<dbReference type="GO" id="GO:0070813">
    <property type="term" value="P:hydrogen sulfide metabolic process"/>
    <property type="evidence" value="ECO:0007669"/>
    <property type="project" value="TreeGrafter"/>
</dbReference>
<feature type="domain" description="Metallo-beta-lactamase" evidence="2">
    <location>
        <begin position="12"/>
        <end position="175"/>
    </location>
</feature>
<evidence type="ECO:0000313" key="3">
    <source>
        <dbReference type="EMBL" id="SEA33152.1"/>
    </source>
</evidence>
<evidence type="ECO:0000259" key="2">
    <source>
        <dbReference type="SMART" id="SM00849"/>
    </source>
</evidence>
<dbReference type="InterPro" id="IPR051682">
    <property type="entry name" value="Mito_Persulfide_Diox"/>
</dbReference>
<dbReference type="OrthoDB" id="9784009at2"/>
<organism evidence="3 4">
    <name type="scientific">Thiothrix caldifontis</name>
    <dbReference type="NCBI Taxonomy" id="525918"/>
    <lineage>
        <taxon>Bacteria</taxon>
        <taxon>Pseudomonadati</taxon>
        <taxon>Pseudomonadota</taxon>
        <taxon>Gammaproteobacteria</taxon>
        <taxon>Thiotrichales</taxon>
        <taxon>Thiotrichaceae</taxon>
        <taxon>Thiothrix</taxon>
    </lineage>
</organism>
<dbReference type="SUPFAM" id="SSF56281">
    <property type="entry name" value="Metallo-hydrolase/oxidoreductase"/>
    <property type="match status" value="1"/>
</dbReference>
<dbReference type="InterPro" id="IPR001279">
    <property type="entry name" value="Metallo-B-lactamas"/>
</dbReference>
<dbReference type="RefSeq" id="WP_093066760.1">
    <property type="nucleotide sequence ID" value="NZ_FNQP01000006.1"/>
</dbReference>
<name>A0A1H4AC73_9GAMM</name>
<dbReference type="Gene3D" id="3.60.15.10">
    <property type="entry name" value="Ribonuclease Z/Hydroxyacylglutathione hydrolase-like"/>
    <property type="match status" value="1"/>
</dbReference>
<keyword evidence="1" id="KW-0479">Metal-binding</keyword>
<proteinExistence type="predicted"/>
<dbReference type="InterPro" id="IPR036866">
    <property type="entry name" value="RibonucZ/Hydroxyglut_hydro"/>
</dbReference>
<reference evidence="3 4" key="1">
    <citation type="submission" date="2016-10" db="EMBL/GenBank/DDBJ databases">
        <authorList>
            <person name="de Groot N.N."/>
        </authorList>
    </citation>
    <scope>NUCLEOTIDE SEQUENCE [LARGE SCALE GENOMIC DNA]</scope>
    <source>
        <strain evidence="3 4">DSM 21228</strain>
    </source>
</reference>
<dbReference type="PANTHER" id="PTHR43084:SF1">
    <property type="entry name" value="PERSULFIDE DIOXYGENASE ETHE1, MITOCHONDRIAL"/>
    <property type="match status" value="1"/>
</dbReference>
<dbReference type="STRING" id="525918.SAMN05660964_01391"/>
<dbReference type="Pfam" id="PF00753">
    <property type="entry name" value="Lactamase_B"/>
    <property type="match status" value="1"/>
</dbReference>
<evidence type="ECO:0000313" key="4">
    <source>
        <dbReference type="Proteomes" id="UP000199397"/>
    </source>
</evidence>
<accession>A0A1H4AC73</accession>
<dbReference type="AlphaFoldDB" id="A0A1H4AC73"/>
<dbReference type="EMBL" id="FNQP01000006">
    <property type="protein sequence ID" value="SEA33152.1"/>
    <property type="molecule type" value="Genomic_DNA"/>
</dbReference>
<protein>
    <submittedName>
        <fullName evidence="3">Glyoxylase, beta-lactamase superfamily II</fullName>
    </submittedName>
</protein>
<dbReference type="PANTHER" id="PTHR43084">
    <property type="entry name" value="PERSULFIDE DIOXYGENASE ETHE1"/>
    <property type="match status" value="1"/>
</dbReference>
<dbReference type="SMART" id="SM00849">
    <property type="entry name" value="Lactamase_B"/>
    <property type="match status" value="1"/>
</dbReference>
<dbReference type="GO" id="GO:0006749">
    <property type="term" value="P:glutathione metabolic process"/>
    <property type="evidence" value="ECO:0007669"/>
    <property type="project" value="InterPro"/>
</dbReference>
<dbReference type="InterPro" id="IPR044528">
    <property type="entry name" value="POD-like_MBL-fold"/>
</dbReference>
<keyword evidence="4" id="KW-1185">Reference proteome</keyword>
<dbReference type="CDD" id="cd07724">
    <property type="entry name" value="POD-like_MBL-fold"/>
    <property type="match status" value="1"/>
</dbReference>
<dbReference type="GO" id="GO:0050313">
    <property type="term" value="F:sulfur dioxygenase activity"/>
    <property type="evidence" value="ECO:0007669"/>
    <property type="project" value="InterPro"/>
</dbReference>
<gene>
    <name evidence="3" type="ORF">SAMN05660964_01391</name>
</gene>
<dbReference type="GO" id="GO:0046872">
    <property type="term" value="F:metal ion binding"/>
    <property type="evidence" value="ECO:0007669"/>
    <property type="project" value="UniProtKB-KW"/>
</dbReference>